<feature type="transmembrane region" description="Helical" evidence="1">
    <location>
        <begin position="179"/>
        <end position="207"/>
    </location>
</feature>
<reference evidence="2" key="1">
    <citation type="submission" date="2022-12" db="EMBL/GenBank/DDBJ databases">
        <authorList>
            <person name="Bing R.G."/>
            <person name="Willard D.J."/>
            <person name="Manesh M.J.H."/>
            <person name="Laemthong T."/>
            <person name="Crosby J.R."/>
            <person name="Kelly R.M."/>
        </authorList>
    </citation>
    <scope>NUCLEOTIDE SEQUENCE</scope>
    <source>
        <strain evidence="2">DSM 8991</strain>
    </source>
</reference>
<dbReference type="Proteomes" id="UP001164745">
    <property type="component" value="Chromosome"/>
</dbReference>
<organism evidence="2 3">
    <name type="scientific">Caldicellulosiruptor naganoensis</name>
    <dbReference type="NCBI Taxonomy" id="29324"/>
    <lineage>
        <taxon>Bacteria</taxon>
        <taxon>Bacillati</taxon>
        <taxon>Bacillota</taxon>
        <taxon>Bacillota incertae sedis</taxon>
        <taxon>Caldicellulosiruptorales</taxon>
        <taxon>Caldicellulosiruptoraceae</taxon>
        <taxon>Caldicellulosiruptor</taxon>
    </lineage>
</organism>
<feature type="transmembrane region" description="Helical" evidence="1">
    <location>
        <begin position="122"/>
        <end position="144"/>
    </location>
</feature>
<feature type="transmembrane region" description="Helical" evidence="1">
    <location>
        <begin position="80"/>
        <end position="101"/>
    </location>
</feature>
<keyword evidence="1" id="KW-1133">Transmembrane helix</keyword>
<feature type="transmembrane region" description="Helical" evidence="1">
    <location>
        <begin position="14"/>
        <end position="32"/>
    </location>
</feature>
<dbReference type="EMBL" id="CP113864">
    <property type="protein sequence ID" value="WAM30651.1"/>
    <property type="molecule type" value="Genomic_DNA"/>
</dbReference>
<feature type="transmembrane region" description="Helical" evidence="1">
    <location>
        <begin position="53"/>
        <end position="74"/>
    </location>
</feature>
<evidence type="ECO:0000256" key="1">
    <source>
        <dbReference type="SAM" id="Phobius"/>
    </source>
</evidence>
<feature type="transmembrane region" description="Helical" evidence="1">
    <location>
        <begin position="213"/>
        <end position="231"/>
    </location>
</feature>
<feature type="transmembrane region" description="Helical" evidence="1">
    <location>
        <begin position="243"/>
        <end position="264"/>
    </location>
</feature>
<evidence type="ECO:0000313" key="2">
    <source>
        <dbReference type="EMBL" id="WAM30651.1"/>
    </source>
</evidence>
<accession>A0ABY7BGC0</accession>
<sequence length="284" mass="32409">MQFLFLRDGGCKKIYIFQLLLSMLIEILLLCISTKYLKKKNKLLKQNYKGKKIPCCIGIVLGTVLAFFTFLEYVNVKKTNYLVVFLSFLSISIVGFIDDIFGDDKSKGFRGHFKRLLKDSEVSTGLIKMTLIPIVLLIGSVYITQDIFRSLLYTVFGALCINLFNLFDLRPGRCIKALFIFLALLGIFISWVPFYISLLILLIPVFIGDIKEIYMLGDAGSNVIGYIFFLIVSDIYSVNTNSVLVWVTLFIVTALNFASEYISFSQVIEKNKMLKYIDELGRKN</sequence>
<evidence type="ECO:0000313" key="3">
    <source>
        <dbReference type="Proteomes" id="UP001164745"/>
    </source>
</evidence>
<gene>
    <name evidence="2" type="ORF">OTJ99_001419</name>
</gene>
<name>A0ABY7BGC0_9FIRM</name>
<evidence type="ECO:0008006" key="4">
    <source>
        <dbReference type="Google" id="ProtNLM"/>
    </source>
</evidence>
<keyword evidence="3" id="KW-1185">Reference proteome</keyword>
<keyword evidence="1" id="KW-0472">Membrane</keyword>
<keyword evidence="1" id="KW-0812">Transmembrane</keyword>
<protein>
    <recommendedName>
        <fullName evidence="4">Phospho-N-acetylmuramoyl-pentapeptide-transferase</fullName>
    </recommendedName>
</protein>
<feature type="transmembrane region" description="Helical" evidence="1">
    <location>
        <begin position="150"/>
        <end position="167"/>
    </location>
</feature>
<dbReference type="RefSeq" id="WP_235374567.1">
    <property type="nucleotide sequence ID" value="NZ_CP113864.1"/>
</dbReference>
<proteinExistence type="predicted"/>